<dbReference type="CDD" id="cd16928">
    <property type="entry name" value="HATPase_GyrB-like"/>
    <property type="match status" value="1"/>
</dbReference>
<name>A0A063YGC5_9BACT</name>
<protein>
    <recommendedName>
        <fullName evidence="3">DNA topoisomerase (ATP-hydrolyzing)</fullName>
        <ecNumber evidence="3">5.6.2.2</ecNumber>
    </recommendedName>
</protein>
<evidence type="ECO:0000256" key="4">
    <source>
        <dbReference type="ARBA" id="ARBA00022723"/>
    </source>
</evidence>
<accession>A0A063YGC5</accession>
<dbReference type="Gene3D" id="3.30.230.10">
    <property type="match status" value="1"/>
</dbReference>
<comment type="catalytic activity">
    <reaction evidence="1">
        <text>ATP-dependent breakage, passage and rejoining of double-stranded DNA.</text>
        <dbReference type="EC" id="5.6.2.2"/>
    </reaction>
</comment>
<dbReference type="Gene3D" id="3.30.565.10">
    <property type="entry name" value="Histidine kinase-like ATPase, C-terminal domain"/>
    <property type="match status" value="1"/>
</dbReference>
<dbReference type="Pfam" id="PF01751">
    <property type="entry name" value="Toprim"/>
    <property type="match status" value="1"/>
</dbReference>
<proteinExistence type="predicted"/>
<dbReference type="PANTHER" id="PTHR45866">
    <property type="entry name" value="DNA GYRASE/TOPOISOMERASE SUBUNIT B"/>
    <property type="match status" value="1"/>
</dbReference>
<dbReference type="InterPro" id="IPR000565">
    <property type="entry name" value="Topo_IIA_B"/>
</dbReference>
<dbReference type="InterPro" id="IPR036890">
    <property type="entry name" value="HATPase_C_sf"/>
</dbReference>
<keyword evidence="5" id="KW-0460">Magnesium</keyword>
<dbReference type="Pfam" id="PF00204">
    <property type="entry name" value="DNA_gyraseB"/>
    <property type="match status" value="1"/>
</dbReference>
<dbReference type="SUPFAM" id="SSF54211">
    <property type="entry name" value="Ribosomal protein S5 domain 2-like"/>
    <property type="match status" value="1"/>
</dbReference>
<keyword evidence="6" id="KW-0238">DNA-binding</keyword>
<dbReference type="SMART" id="SM00433">
    <property type="entry name" value="TOP2c"/>
    <property type="match status" value="1"/>
</dbReference>
<dbReference type="RefSeq" id="WP_036440952.1">
    <property type="nucleotide sequence ID" value="NZ_JAQTIS010000019.1"/>
</dbReference>
<dbReference type="InterPro" id="IPR006171">
    <property type="entry name" value="TOPRIM_dom"/>
</dbReference>
<dbReference type="PROSITE" id="PS00177">
    <property type="entry name" value="TOPOISOMERASE_II"/>
    <property type="match status" value="1"/>
</dbReference>
<dbReference type="InterPro" id="IPR003594">
    <property type="entry name" value="HATPase_dom"/>
</dbReference>
<dbReference type="SUPFAM" id="SSF56719">
    <property type="entry name" value="Type II DNA topoisomerase"/>
    <property type="match status" value="1"/>
</dbReference>
<comment type="cofactor">
    <cofactor evidence="2">
        <name>Mg(2+)</name>
        <dbReference type="ChEBI" id="CHEBI:18420"/>
    </cofactor>
</comment>
<dbReference type="OrthoDB" id="9802808at2"/>
<dbReference type="Pfam" id="PF00986">
    <property type="entry name" value="DNA_gyraseB_C"/>
    <property type="match status" value="1"/>
</dbReference>
<sequence>MSNNNYGAKDLKVLKGLAAVRKRPGMYIGSTDSSGLHHLIWEIVDNALDEALAGFANEIKITLKNDGSCVVEDNGRGIPIDKHSGGKTGVELVFTELHAGGKFDEGVYKTSGGLHGVGSSVVNALSTKLKATIYRDKFEYETEFEQDKITERTHKIGHTTKRGTRVQFWPDPLIFKKAKFSSEIVKEKLRESSFLVPGLKIHFYNESTSERIIFEAEEGIKEYVKFVGEGTNFLSSVFYAKGIEKKIEIDIALVYTDNYNESIFSFVNNVKTRDGGTHETAFKTALTKAINEYATKNGILKNKTTFDGNDIREGLIAIISLKIPESILEFVGQTKDKLGTPEAREAVEDFFSQQFSFYLNENKKEAELILSKIKKAYDARIAARNARNEVRKVKNKLEGKKILSGKLTPAQSKNSSEKELFLVEGDSAGGSAKMGRDRYSQAILPLRGKVINTAKAKLVDILGNEEIATIINTIGAGIQGNFNIEKCQYGKIIIMTDADTDGAHIQVLLLTFFYRYMKKLIENGMVYIALPPLYKVTIKSSKEKIIYVWDEEQLKEVTSKYTNYEIQRYKGLGEMNADQLWETTMNPKTRSIIKVRINDEVLTERNVNTLMSDNITERKTWINTYVDFSIEDDFVITEKK</sequence>
<dbReference type="PRINTS" id="PR01159">
    <property type="entry name" value="DNAGYRASEB"/>
</dbReference>
<dbReference type="InterPro" id="IPR002288">
    <property type="entry name" value="DNA_gyrase_B_C"/>
</dbReference>
<dbReference type="InterPro" id="IPR005740">
    <property type="entry name" value="ParE_type2"/>
</dbReference>
<dbReference type="GO" id="GO:0046872">
    <property type="term" value="F:metal ion binding"/>
    <property type="evidence" value="ECO:0007669"/>
    <property type="project" value="UniProtKB-KW"/>
</dbReference>
<dbReference type="FunFam" id="3.40.50.670:FF:000001">
    <property type="entry name" value="DNA topoisomerase 2"/>
    <property type="match status" value="1"/>
</dbReference>
<evidence type="ECO:0000313" key="9">
    <source>
        <dbReference type="Proteomes" id="UP000294882"/>
    </source>
</evidence>
<dbReference type="PRINTS" id="PR00418">
    <property type="entry name" value="TPI2FAMILY"/>
</dbReference>
<organism evidence="8 9">
    <name type="scientific">Metamycoplasma hyosynoviae</name>
    <dbReference type="NCBI Taxonomy" id="29559"/>
    <lineage>
        <taxon>Bacteria</taxon>
        <taxon>Bacillati</taxon>
        <taxon>Mycoplasmatota</taxon>
        <taxon>Mycoplasmoidales</taxon>
        <taxon>Metamycoplasmataceae</taxon>
        <taxon>Metamycoplasma</taxon>
    </lineage>
</organism>
<evidence type="ECO:0000256" key="1">
    <source>
        <dbReference type="ARBA" id="ARBA00000185"/>
    </source>
</evidence>
<dbReference type="InterPro" id="IPR014721">
    <property type="entry name" value="Ribsml_uS5_D2-typ_fold_subgr"/>
</dbReference>
<gene>
    <name evidence="8" type="ORF">JN03_0609</name>
</gene>
<keyword evidence="7 8" id="KW-0413">Isomerase</keyword>
<keyword evidence="4" id="KW-0479">Metal-binding</keyword>
<dbReference type="InterPro" id="IPR001241">
    <property type="entry name" value="Topo_IIA"/>
</dbReference>
<dbReference type="InterPro" id="IPR013760">
    <property type="entry name" value="Topo_IIA-like_dom_sf"/>
</dbReference>
<evidence type="ECO:0000256" key="6">
    <source>
        <dbReference type="ARBA" id="ARBA00023125"/>
    </source>
</evidence>
<reference evidence="8 9" key="1">
    <citation type="submission" date="2019-03" db="EMBL/GenBank/DDBJ databases">
        <title>Genomic Encyclopedia of Archaeal and Bacterial Type Strains, Phase II (KMG-II): from individual species to whole genera.</title>
        <authorList>
            <person name="Goeker M."/>
        </authorList>
    </citation>
    <scope>NUCLEOTIDE SEQUENCE [LARGE SCALE GENOMIC DNA]</scope>
    <source>
        <strain evidence="8 9">ATCC 25591</strain>
    </source>
</reference>
<dbReference type="PANTHER" id="PTHR45866:SF12">
    <property type="entry name" value="DNA TOPOISOMERASE 4 SUBUNIT B"/>
    <property type="match status" value="1"/>
</dbReference>
<dbReference type="PROSITE" id="PS50880">
    <property type="entry name" value="TOPRIM"/>
    <property type="match status" value="1"/>
</dbReference>
<dbReference type="SUPFAM" id="SSF55874">
    <property type="entry name" value="ATPase domain of HSP90 chaperone/DNA topoisomerase II/histidine kinase"/>
    <property type="match status" value="1"/>
</dbReference>
<dbReference type="GO" id="GO:0005524">
    <property type="term" value="F:ATP binding"/>
    <property type="evidence" value="ECO:0007669"/>
    <property type="project" value="InterPro"/>
</dbReference>
<dbReference type="GO" id="GO:0003677">
    <property type="term" value="F:DNA binding"/>
    <property type="evidence" value="ECO:0007669"/>
    <property type="project" value="UniProtKB-KW"/>
</dbReference>
<dbReference type="InterPro" id="IPR018522">
    <property type="entry name" value="TopoIIA_CS"/>
</dbReference>
<dbReference type="GO" id="GO:0034335">
    <property type="term" value="F:DNA negative supercoiling activity"/>
    <property type="evidence" value="ECO:0007669"/>
    <property type="project" value="UniProtKB-ARBA"/>
</dbReference>
<dbReference type="InterPro" id="IPR020568">
    <property type="entry name" value="Ribosomal_Su5_D2-typ_SF"/>
</dbReference>
<dbReference type="FunFam" id="3.30.565.10:FF:000002">
    <property type="entry name" value="DNA gyrase subunit B"/>
    <property type="match status" value="1"/>
</dbReference>
<dbReference type="Proteomes" id="UP000294882">
    <property type="component" value="Unassembled WGS sequence"/>
</dbReference>
<dbReference type="EC" id="5.6.2.2" evidence="3"/>
<dbReference type="InterPro" id="IPR013506">
    <property type="entry name" value="Topo_IIA_bsu_dom2"/>
</dbReference>
<evidence type="ECO:0000256" key="2">
    <source>
        <dbReference type="ARBA" id="ARBA00001946"/>
    </source>
</evidence>
<dbReference type="GO" id="GO:0006265">
    <property type="term" value="P:DNA topological change"/>
    <property type="evidence" value="ECO:0007669"/>
    <property type="project" value="InterPro"/>
</dbReference>
<dbReference type="InterPro" id="IPR013759">
    <property type="entry name" value="Topo_IIA_B_C"/>
</dbReference>
<comment type="caution">
    <text evidence="8">The sequence shown here is derived from an EMBL/GenBank/DDBJ whole genome shotgun (WGS) entry which is preliminary data.</text>
</comment>
<evidence type="ECO:0000313" key="8">
    <source>
        <dbReference type="EMBL" id="TDU95994.1"/>
    </source>
</evidence>
<dbReference type="CDD" id="cd00822">
    <property type="entry name" value="TopoII_Trans_DNA_gyrase"/>
    <property type="match status" value="1"/>
</dbReference>
<dbReference type="AlphaFoldDB" id="A0A063YGC5"/>
<dbReference type="Gene3D" id="3.40.50.670">
    <property type="match status" value="1"/>
</dbReference>
<evidence type="ECO:0000256" key="7">
    <source>
        <dbReference type="ARBA" id="ARBA00023235"/>
    </source>
</evidence>
<dbReference type="NCBIfam" id="NF004189">
    <property type="entry name" value="PRK05644.1"/>
    <property type="match status" value="1"/>
</dbReference>
<dbReference type="EMBL" id="SOCH01000006">
    <property type="protein sequence ID" value="TDU95994.1"/>
    <property type="molecule type" value="Genomic_DNA"/>
</dbReference>
<dbReference type="SMART" id="SM00387">
    <property type="entry name" value="HATPase_c"/>
    <property type="match status" value="1"/>
</dbReference>
<dbReference type="Pfam" id="PF02518">
    <property type="entry name" value="HATPase_c"/>
    <property type="match status" value="1"/>
</dbReference>
<evidence type="ECO:0000256" key="5">
    <source>
        <dbReference type="ARBA" id="ARBA00022842"/>
    </source>
</evidence>
<evidence type="ECO:0000256" key="3">
    <source>
        <dbReference type="ARBA" id="ARBA00012895"/>
    </source>
</evidence>
<dbReference type="NCBIfam" id="TIGR01058">
    <property type="entry name" value="parE_Gpos"/>
    <property type="match status" value="1"/>
</dbReference>
<dbReference type="GO" id="GO:0005694">
    <property type="term" value="C:chromosome"/>
    <property type="evidence" value="ECO:0007669"/>
    <property type="project" value="InterPro"/>
</dbReference>